<sequence>MKKLQTFTTLLICLPMFILAQVANGVYMHESVDADDNLHQEKFMIQDGYAVLTQYSSQPAGFTSTKGGTVTTKHGIMEISLDFSTTYAQDGANVAAVPYEFVGDTLVLGGNKKFTKQAAKAQALDGRWLMGGWVTDEGEKRRDITQARKTLKFLVDGHFQWVAFTQGTFEFFGSGGGQFTSVDGAYTEKIEFFSRDNSRVGMGLEFHFDRKDNDWYHKGFSSKGKPMHEIWTIWAD</sequence>
<feature type="chain" id="PRO_5012675206" description="Membrane or secreted protein" evidence="1">
    <location>
        <begin position="21"/>
        <end position="236"/>
    </location>
</feature>
<dbReference type="Proteomes" id="UP000219559">
    <property type="component" value="Unassembled WGS sequence"/>
</dbReference>
<dbReference type="Gene3D" id="2.40.128.490">
    <property type="entry name" value="Uncharacterised protein PF14869, DUF4488"/>
    <property type="match status" value="1"/>
</dbReference>
<protein>
    <recommendedName>
        <fullName evidence="4">Membrane or secreted protein</fullName>
    </recommendedName>
</protein>
<evidence type="ECO:0000313" key="2">
    <source>
        <dbReference type="EMBL" id="PCE66219.1"/>
    </source>
</evidence>
<evidence type="ECO:0000256" key="1">
    <source>
        <dbReference type="SAM" id="SignalP"/>
    </source>
</evidence>
<dbReference type="AlphaFoldDB" id="A0A2A4GB82"/>
<organism evidence="2 3">
    <name type="scientific">Sediminicola luteus</name>
    <dbReference type="NCBI Taxonomy" id="319238"/>
    <lineage>
        <taxon>Bacteria</taxon>
        <taxon>Pseudomonadati</taxon>
        <taxon>Bacteroidota</taxon>
        <taxon>Flavobacteriia</taxon>
        <taxon>Flavobacteriales</taxon>
        <taxon>Flavobacteriaceae</taxon>
        <taxon>Sediminicola</taxon>
    </lineage>
</organism>
<name>A0A2A4GB82_9FLAO</name>
<comment type="caution">
    <text evidence="2">The sequence shown here is derived from an EMBL/GenBank/DDBJ whole genome shotgun (WGS) entry which is preliminary data.</text>
</comment>
<evidence type="ECO:0000313" key="3">
    <source>
        <dbReference type="Proteomes" id="UP000219559"/>
    </source>
</evidence>
<dbReference type="RefSeq" id="WP_097441741.1">
    <property type="nucleotide sequence ID" value="NZ_NBWU01000001.1"/>
</dbReference>
<feature type="signal peptide" evidence="1">
    <location>
        <begin position="1"/>
        <end position="20"/>
    </location>
</feature>
<reference evidence="2 3" key="1">
    <citation type="submission" date="2017-04" db="EMBL/GenBank/DDBJ databases">
        <title>A new member of the family Flavobacteriaceae isolated from ascidians.</title>
        <authorList>
            <person name="Chen L."/>
        </authorList>
    </citation>
    <scope>NUCLEOTIDE SEQUENCE [LARGE SCALE GENOMIC DNA]</scope>
    <source>
        <strain evidence="2 3">HQA918</strain>
    </source>
</reference>
<keyword evidence="1" id="KW-0732">Signal</keyword>
<evidence type="ECO:0008006" key="4">
    <source>
        <dbReference type="Google" id="ProtNLM"/>
    </source>
</evidence>
<dbReference type="OrthoDB" id="706756at2"/>
<dbReference type="EMBL" id="NBWU01000001">
    <property type="protein sequence ID" value="PCE66219.1"/>
    <property type="molecule type" value="Genomic_DNA"/>
</dbReference>
<proteinExistence type="predicted"/>
<keyword evidence="3" id="KW-1185">Reference proteome</keyword>
<gene>
    <name evidence="2" type="ORF">B7P33_02660</name>
</gene>
<accession>A0A2A4GB82</accession>